<keyword evidence="5" id="KW-1185">Reference proteome</keyword>
<dbReference type="AlphaFoldDB" id="A0A368T7J1"/>
<dbReference type="EMBL" id="QEIN01000058">
    <property type="protein sequence ID" value="RCV59583.1"/>
    <property type="molecule type" value="Genomic_DNA"/>
</dbReference>
<reference evidence="4 5" key="1">
    <citation type="submission" date="2018-04" db="EMBL/GenBank/DDBJ databases">
        <title>Novel actinobacteria from marine sediment.</title>
        <authorList>
            <person name="Ng Z.Y."/>
            <person name="Tan G.Y.A."/>
        </authorList>
    </citation>
    <scope>NUCLEOTIDE SEQUENCE [LARGE SCALE GENOMIC DNA]</scope>
    <source>
        <strain evidence="4 5">TPS81</strain>
    </source>
</reference>
<evidence type="ECO:0000256" key="2">
    <source>
        <dbReference type="SAM" id="MobiDB-lite"/>
    </source>
</evidence>
<keyword evidence="1" id="KW-0175">Coiled coil</keyword>
<dbReference type="Gene3D" id="3.30.1380.10">
    <property type="match status" value="1"/>
</dbReference>
<dbReference type="InterPro" id="IPR009045">
    <property type="entry name" value="Zn_M74/Hedgehog-like"/>
</dbReference>
<organism evidence="4 5">
    <name type="scientific">Marinitenerispora sediminis</name>
    <dbReference type="NCBI Taxonomy" id="1931232"/>
    <lineage>
        <taxon>Bacteria</taxon>
        <taxon>Bacillati</taxon>
        <taxon>Actinomycetota</taxon>
        <taxon>Actinomycetes</taxon>
        <taxon>Streptosporangiales</taxon>
        <taxon>Nocardiopsidaceae</taxon>
        <taxon>Marinitenerispora</taxon>
    </lineage>
</organism>
<dbReference type="OrthoDB" id="5496837at2"/>
<dbReference type="SUPFAM" id="SSF55166">
    <property type="entry name" value="Hedgehog/DD-peptidase"/>
    <property type="match status" value="1"/>
</dbReference>
<proteinExistence type="predicted"/>
<feature type="domain" description="D-alanyl-D-alanine carboxypeptidase-like core" evidence="3">
    <location>
        <begin position="314"/>
        <end position="419"/>
    </location>
</feature>
<name>A0A368T7J1_9ACTN</name>
<feature type="coiled-coil region" evidence="1">
    <location>
        <begin position="187"/>
        <end position="267"/>
    </location>
</feature>
<dbReference type="GO" id="GO:0008233">
    <property type="term" value="F:peptidase activity"/>
    <property type="evidence" value="ECO:0007669"/>
    <property type="project" value="InterPro"/>
</dbReference>
<dbReference type="InterPro" id="IPR003709">
    <property type="entry name" value="VanY-like_core_dom"/>
</dbReference>
<protein>
    <submittedName>
        <fullName evidence="4">Peptidase M15</fullName>
    </submittedName>
</protein>
<evidence type="ECO:0000259" key="3">
    <source>
        <dbReference type="Pfam" id="PF02557"/>
    </source>
</evidence>
<dbReference type="GO" id="GO:0006508">
    <property type="term" value="P:proteolysis"/>
    <property type="evidence" value="ECO:0007669"/>
    <property type="project" value="InterPro"/>
</dbReference>
<evidence type="ECO:0000313" key="5">
    <source>
        <dbReference type="Proteomes" id="UP000253318"/>
    </source>
</evidence>
<sequence length="423" mass="45241">MPPTHVSGGASVQHSHRVAHRPTRRRRLGPPGTAVLLALAAVLGVAAPAAGAEGVPETGETDRALRTAAGRAESLGALRARLAEVRSRLDDLQAASEDAILAYQAQAARLAEAEEELTAAERVAESAAAARRERRRGAADYARSAYQGADLSMMHAWTEPAGPQEVLERSGYMQLLAERQDAVVLRADAAGVAAETLRRRAREAREERRQATDAAAEARDAALRALDEQRDAMAGILGEQSELEARLAAAREDGAGLERRRERALRRAERAADAAGGDSASADPRPGCGAVARGFRNGRIPESALCPLPQPGEMLRADAAAAFIRLDGAFRERFGRPMCVTDSYRPLDEQVVLFLRKQPGMAARPGTSTHGLGTAVDLCGGVERYGSPEYAWLMANAPAHGWHNPAWAQGGFEPWHWEFDAAP</sequence>
<feature type="region of interest" description="Disordered" evidence="2">
    <location>
        <begin position="1"/>
        <end position="30"/>
    </location>
</feature>
<dbReference type="CDD" id="cd14814">
    <property type="entry name" value="Peptidase_M15"/>
    <property type="match status" value="1"/>
</dbReference>
<comment type="caution">
    <text evidence="4">The sequence shown here is derived from an EMBL/GenBank/DDBJ whole genome shotgun (WGS) entry which is preliminary data.</text>
</comment>
<gene>
    <name evidence="4" type="ORF">DEF24_09380</name>
</gene>
<feature type="compositionally biased region" description="Basic residues" evidence="2">
    <location>
        <begin position="14"/>
        <end position="28"/>
    </location>
</feature>
<feature type="coiled-coil region" evidence="1">
    <location>
        <begin position="75"/>
        <end position="130"/>
    </location>
</feature>
<evidence type="ECO:0000256" key="1">
    <source>
        <dbReference type="SAM" id="Coils"/>
    </source>
</evidence>
<evidence type="ECO:0000313" key="4">
    <source>
        <dbReference type="EMBL" id="RCV59583.1"/>
    </source>
</evidence>
<accession>A0A368T7J1</accession>
<dbReference type="Pfam" id="PF02557">
    <property type="entry name" value="VanY"/>
    <property type="match status" value="1"/>
</dbReference>
<dbReference type="Proteomes" id="UP000253318">
    <property type="component" value="Unassembled WGS sequence"/>
</dbReference>